<dbReference type="HAMAP" id="MF_01080">
    <property type="entry name" value="TruB_bact"/>
    <property type="match status" value="1"/>
</dbReference>
<keyword evidence="10" id="KW-1185">Reference proteome</keyword>
<evidence type="ECO:0000256" key="1">
    <source>
        <dbReference type="ARBA" id="ARBA00000385"/>
    </source>
</evidence>
<name>A0A1G6KKB7_9PSEU</name>
<dbReference type="GO" id="GO:0003723">
    <property type="term" value="F:RNA binding"/>
    <property type="evidence" value="ECO:0007669"/>
    <property type="project" value="InterPro"/>
</dbReference>
<dbReference type="GO" id="GO:0160148">
    <property type="term" value="F:tRNA pseudouridine(55) synthase activity"/>
    <property type="evidence" value="ECO:0007669"/>
    <property type="project" value="UniProtKB-EC"/>
</dbReference>
<comment type="similarity">
    <text evidence="2 5">Belongs to the pseudouridine synthase TruB family. Type 1 subfamily.</text>
</comment>
<feature type="active site" description="Nucleophile" evidence="5">
    <location>
        <position position="55"/>
    </location>
</feature>
<organism evidence="9 10">
    <name type="scientific">Actinokineospora iranica</name>
    <dbReference type="NCBI Taxonomy" id="1271860"/>
    <lineage>
        <taxon>Bacteria</taxon>
        <taxon>Bacillati</taxon>
        <taxon>Actinomycetota</taxon>
        <taxon>Actinomycetes</taxon>
        <taxon>Pseudonocardiales</taxon>
        <taxon>Pseudonocardiaceae</taxon>
        <taxon>Actinokineospora</taxon>
    </lineage>
</organism>
<dbReference type="STRING" id="1271860.SAMN05216174_101962"/>
<comment type="function">
    <text evidence="5">Responsible for synthesis of pseudouridine from uracil-55 in the psi GC loop of transfer RNAs.</text>
</comment>
<dbReference type="CDD" id="cd02573">
    <property type="entry name" value="PseudoU_synth_EcTruB"/>
    <property type="match status" value="1"/>
</dbReference>
<dbReference type="NCBIfam" id="TIGR00431">
    <property type="entry name" value="TruB"/>
    <property type="match status" value="1"/>
</dbReference>
<dbReference type="InterPro" id="IPR002501">
    <property type="entry name" value="PsdUridine_synth_N"/>
</dbReference>
<protein>
    <recommendedName>
        <fullName evidence="5">tRNA pseudouridine synthase B</fullName>
        <ecNumber evidence="5">5.4.99.25</ecNumber>
    </recommendedName>
    <alternativeName>
        <fullName evidence="5">tRNA pseudouridine(55) synthase</fullName>
        <shortName evidence="5">Psi55 synthase</shortName>
    </alternativeName>
    <alternativeName>
        <fullName evidence="5">tRNA pseudouridylate synthase</fullName>
    </alternativeName>
    <alternativeName>
        <fullName evidence="5">tRNA-uridine isomerase</fullName>
    </alternativeName>
</protein>
<keyword evidence="3 5" id="KW-0819">tRNA processing</keyword>
<dbReference type="InterPro" id="IPR014780">
    <property type="entry name" value="tRNA_psdUridine_synth_TruB"/>
</dbReference>
<dbReference type="Proteomes" id="UP000199501">
    <property type="component" value="Unassembled WGS sequence"/>
</dbReference>
<dbReference type="PANTHER" id="PTHR13767">
    <property type="entry name" value="TRNA-PSEUDOURIDINE SYNTHASE"/>
    <property type="match status" value="1"/>
</dbReference>
<dbReference type="Pfam" id="PF09142">
    <property type="entry name" value="TruB_C"/>
    <property type="match status" value="1"/>
</dbReference>
<feature type="domain" description="Pseudouridine synthase II N-terminal" evidence="6">
    <location>
        <begin position="40"/>
        <end position="195"/>
    </location>
</feature>
<accession>A0A1G6KKB7</accession>
<dbReference type="EC" id="5.4.99.25" evidence="5"/>
<evidence type="ECO:0000259" key="6">
    <source>
        <dbReference type="Pfam" id="PF01509"/>
    </source>
</evidence>
<sequence length="309" mass="32143">MSIRFPLVSRPQSRPTVPPGLVVVDKAPGMTSHDVVARVRRIIGTRKVGHAGTLDPMATGVLVLGVERATKLLGHLALDRKVYLATIRLGAATTTDDAEGEFLGAPDPAALAAVTDEAIAAGIAALTGPIEQVPSSVSAVKIEGKRAYARVRAGEDVQIPARPVTVHRFDLLAATRAETAIDLDVMVDCSSGTYVRALARDLGADLGVGGHLAALRRTTVGPFDLRVARTLERLESEPGLSLDLDAAVAAAFPRRDLDRVETIALAHGKRLPAAGIAGTYGIFDPSGKAVALGVDEGKTARALVALNVS</sequence>
<dbReference type="GO" id="GO:1990481">
    <property type="term" value="P:mRNA pseudouridine synthesis"/>
    <property type="evidence" value="ECO:0007669"/>
    <property type="project" value="TreeGrafter"/>
</dbReference>
<evidence type="ECO:0000313" key="10">
    <source>
        <dbReference type="Proteomes" id="UP000199501"/>
    </source>
</evidence>
<comment type="catalytic activity">
    <reaction evidence="1 5">
        <text>uridine(55) in tRNA = pseudouridine(55) in tRNA</text>
        <dbReference type="Rhea" id="RHEA:42532"/>
        <dbReference type="Rhea" id="RHEA-COMP:10101"/>
        <dbReference type="Rhea" id="RHEA-COMP:10102"/>
        <dbReference type="ChEBI" id="CHEBI:65314"/>
        <dbReference type="ChEBI" id="CHEBI:65315"/>
        <dbReference type="EC" id="5.4.99.25"/>
    </reaction>
</comment>
<dbReference type="InterPro" id="IPR015225">
    <property type="entry name" value="tRNA_psdUridine_synth_fam2_C"/>
</dbReference>
<reference evidence="10" key="1">
    <citation type="submission" date="2016-10" db="EMBL/GenBank/DDBJ databases">
        <authorList>
            <person name="Varghese N."/>
            <person name="Submissions S."/>
        </authorList>
    </citation>
    <scope>NUCLEOTIDE SEQUENCE [LARGE SCALE GENOMIC DNA]</scope>
    <source>
        <strain evidence="10">IBRC-M 10403</strain>
    </source>
</reference>
<dbReference type="GO" id="GO:0031119">
    <property type="term" value="P:tRNA pseudouridine synthesis"/>
    <property type="evidence" value="ECO:0007669"/>
    <property type="project" value="UniProtKB-UniRule"/>
</dbReference>
<evidence type="ECO:0000259" key="8">
    <source>
        <dbReference type="Pfam" id="PF16198"/>
    </source>
</evidence>
<dbReference type="AlphaFoldDB" id="A0A1G6KKB7"/>
<dbReference type="Gene3D" id="2.30.130.10">
    <property type="entry name" value="PUA domain"/>
    <property type="match status" value="1"/>
</dbReference>
<dbReference type="EMBL" id="FMZZ01000001">
    <property type="protein sequence ID" value="SDC31480.1"/>
    <property type="molecule type" value="Genomic_DNA"/>
</dbReference>
<proteinExistence type="inferred from homology"/>
<evidence type="ECO:0000256" key="3">
    <source>
        <dbReference type="ARBA" id="ARBA00022694"/>
    </source>
</evidence>
<evidence type="ECO:0000256" key="4">
    <source>
        <dbReference type="ARBA" id="ARBA00023235"/>
    </source>
</evidence>
<dbReference type="SUPFAM" id="SSF88697">
    <property type="entry name" value="PUA domain-like"/>
    <property type="match status" value="1"/>
</dbReference>
<dbReference type="Pfam" id="PF01509">
    <property type="entry name" value="TruB_N"/>
    <property type="match status" value="1"/>
</dbReference>
<evidence type="ECO:0000256" key="5">
    <source>
        <dbReference type="HAMAP-Rule" id="MF_01080"/>
    </source>
</evidence>
<feature type="domain" description="tRNA pseudouridine synthase II TruB subfamily 2 C-terminal" evidence="7">
    <location>
        <begin position="252"/>
        <end position="306"/>
    </location>
</feature>
<dbReference type="InterPro" id="IPR036974">
    <property type="entry name" value="PUA_sf"/>
</dbReference>
<dbReference type="InterPro" id="IPR020103">
    <property type="entry name" value="PsdUridine_synth_cat_dom_sf"/>
</dbReference>
<evidence type="ECO:0000259" key="7">
    <source>
        <dbReference type="Pfam" id="PF09142"/>
    </source>
</evidence>
<dbReference type="PANTHER" id="PTHR13767:SF2">
    <property type="entry name" value="PSEUDOURIDYLATE SYNTHASE TRUB1"/>
    <property type="match status" value="1"/>
</dbReference>
<dbReference type="Gene3D" id="3.30.2350.10">
    <property type="entry name" value="Pseudouridine synthase"/>
    <property type="match status" value="1"/>
</dbReference>
<feature type="domain" description="tRNA pseudouridylate synthase B C-terminal" evidence="8">
    <location>
        <begin position="196"/>
        <end position="236"/>
    </location>
</feature>
<evidence type="ECO:0000313" key="9">
    <source>
        <dbReference type="EMBL" id="SDC31480.1"/>
    </source>
</evidence>
<keyword evidence="4 5" id="KW-0413">Isomerase</keyword>
<gene>
    <name evidence="5" type="primary">truB</name>
    <name evidence="9" type="ORF">SAMN05216174_101962</name>
</gene>
<dbReference type="InterPro" id="IPR015947">
    <property type="entry name" value="PUA-like_sf"/>
</dbReference>
<evidence type="ECO:0000256" key="2">
    <source>
        <dbReference type="ARBA" id="ARBA00005642"/>
    </source>
</evidence>
<dbReference type="InterPro" id="IPR032819">
    <property type="entry name" value="TruB_C"/>
</dbReference>
<dbReference type="SUPFAM" id="SSF55120">
    <property type="entry name" value="Pseudouridine synthase"/>
    <property type="match status" value="1"/>
</dbReference>
<dbReference type="Pfam" id="PF16198">
    <property type="entry name" value="TruB_C_2"/>
    <property type="match status" value="1"/>
</dbReference>